<dbReference type="GO" id="GO:0000155">
    <property type="term" value="F:phosphorelay sensor kinase activity"/>
    <property type="evidence" value="ECO:0007669"/>
    <property type="project" value="InterPro"/>
</dbReference>
<keyword evidence="9" id="KW-0547">Nucleotide-binding</keyword>
<dbReference type="Proteomes" id="UP000035963">
    <property type="component" value="Unassembled WGS sequence"/>
</dbReference>
<sequence>MTFISPRTLSGRIILIVMFGLMIWSGIEYVGWRNERSRILLELPARLAGARIGEAVQVINNVPASDTDRTIQALNGKSLKLSWLDGVPATPAESQSDSQADSQVDSRPRRLLAEAIRSNFIAEPPPINVLRAYLFEAPKPKDALFTMNNLQWQRGAFSVQVRMRNGRWLKIDCEEGEGGFVVSPWTAYYRWIVPVVVITFVLACLIKMAVRPLEAFAAAADDLAQNINRLPLTIAGPLELRAAIQALNNLQKKLLDYISERTRILAAVSHDLKSPITRLRLRAELLHDDDVKQRFRDDLREMEALANETLEFMRGIEVHEPVRPIDINALLDVVQSDAMEAGGEVSIVGTALAPLPGYARGLKRCLSNLVENALLYGERARISVRDSNSLLEIVVSDDGPGIPAEHLDRVFEPFYRVEESRNKATGGSGLGLSIAQNIAMAHGGKLVLKNREGGGLEATLGLPRNESGLRDKRSGAR</sequence>
<dbReference type="InterPro" id="IPR003594">
    <property type="entry name" value="HATPase_dom"/>
</dbReference>
<evidence type="ECO:0000256" key="5">
    <source>
        <dbReference type="ARBA" id="ARBA00022519"/>
    </source>
</evidence>
<comment type="subcellular location">
    <subcellularLocation>
        <location evidence="2">Cell inner membrane</location>
        <topology evidence="2">Multi-pass membrane protein</topology>
    </subcellularLocation>
</comment>
<organism evidence="18 19">
    <name type="scientific">Caballeronia mineralivorans PML1(12)</name>
    <dbReference type="NCBI Taxonomy" id="908627"/>
    <lineage>
        <taxon>Bacteria</taxon>
        <taxon>Pseudomonadati</taxon>
        <taxon>Pseudomonadota</taxon>
        <taxon>Betaproteobacteria</taxon>
        <taxon>Burkholderiales</taxon>
        <taxon>Burkholderiaceae</taxon>
        <taxon>Caballeronia</taxon>
    </lineage>
</organism>
<evidence type="ECO:0000256" key="3">
    <source>
        <dbReference type="ARBA" id="ARBA00012438"/>
    </source>
</evidence>
<evidence type="ECO:0000256" key="8">
    <source>
        <dbReference type="ARBA" id="ARBA00022692"/>
    </source>
</evidence>
<dbReference type="PROSITE" id="PS50109">
    <property type="entry name" value="HIS_KIN"/>
    <property type="match status" value="1"/>
</dbReference>
<evidence type="ECO:0000256" key="7">
    <source>
        <dbReference type="ARBA" id="ARBA00022679"/>
    </source>
</evidence>
<feature type="domain" description="Histidine kinase" evidence="16">
    <location>
        <begin position="267"/>
        <end position="466"/>
    </location>
</feature>
<keyword evidence="4" id="KW-1003">Cell membrane</keyword>
<dbReference type="CDD" id="cd00082">
    <property type="entry name" value="HisKA"/>
    <property type="match status" value="1"/>
</dbReference>
<dbReference type="InterPro" id="IPR003660">
    <property type="entry name" value="HAMP_dom"/>
</dbReference>
<evidence type="ECO:0000259" key="17">
    <source>
        <dbReference type="PROSITE" id="PS50885"/>
    </source>
</evidence>
<dbReference type="PANTHER" id="PTHR44936">
    <property type="entry name" value="SENSOR PROTEIN CREC"/>
    <property type="match status" value="1"/>
</dbReference>
<name>A0A0J1CIJ1_9BURK</name>
<keyword evidence="7" id="KW-0808">Transferase</keyword>
<dbReference type="RefSeq" id="WP_047897950.1">
    <property type="nucleotide sequence ID" value="NZ_AEJF01000251.1"/>
</dbReference>
<keyword evidence="10" id="KW-0418">Kinase</keyword>
<keyword evidence="8 15" id="KW-0812">Transmembrane</keyword>
<dbReference type="Gene3D" id="3.30.565.10">
    <property type="entry name" value="Histidine kinase-like ATPase, C-terminal domain"/>
    <property type="match status" value="1"/>
</dbReference>
<dbReference type="SMART" id="SM00388">
    <property type="entry name" value="HisKA"/>
    <property type="match status" value="1"/>
</dbReference>
<dbReference type="PROSITE" id="PS50885">
    <property type="entry name" value="HAMP"/>
    <property type="match status" value="1"/>
</dbReference>
<evidence type="ECO:0000313" key="19">
    <source>
        <dbReference type="Proteomes" id="UP000035963"/>
    </source>
</evidence>
<evidence type="ECO:0000256" key="4">
    <source>
        <dbReference type="ARBA" id="ARBA00022475"/>
    </source>
</evidence>
<dbReference type="InterPro" id="IPR050980">
    <property type="entry name" value="2C_sensor_his_kinase"/>
</dbReference>
<proteinExistence type="predicted"/>
<feature type="domain" description="HAMP" evidence="17">
    <location>
        <begin position="207"/>
        <end position="259"/>
    </location>
</feature>
<keyword evidence="11" id="KW-0067">ATP-binding</keyword>
<comment type="caution">
    <text evidence="18">The sequence shown here is derived from an EMBL/GenBank/DDBJ whole genome shotgun (WGS) entry which is preliminary data.</text>
</comment>
<dbReference type="SUPFAM" id="SSF55874">
    <property type="entry name" value="ATPase domain of HSP90 chaperone/DNA topoisomerase II/histidine kinase"/>
    <property type="match status" value="1"/>
</dbReference>
<evidence type="ECO:0000256" key="11">
    <source>
        <dbReference type="ARBA" id="ARBA00022840"/>
    </source>
</evidence>
<evidence type="ECO:0000256" key="6">
    <source>
        <dbReference type="ARBA" id="ARBA00022553"/>
    </source>
</evidence>
<keyword evidence="14 15" id="KW-0472">Membrane</keyword>
<gene>
    <name evidence="18" type="ORF">EOS_40930</name>
</gene>
<keyword evidence="19" id="KW-1185">Reference proteome</keyword>
<dbReference type="InterPro" id="IPR004358">
    <property type="entry name" value="Sig_transdc_His_kin-like_C"/>
</dbReference>
<evidence type="ECO:0000256" key="10">
    <source>
        <dbReference type="ARBA" id="ARBA00022777"/>
    </source>
</evidence>
<dbReference type="PANTHER" id="PTHR44936:SF5">
    <property type="entry name" value="SENSOR HISTIDINE KINASE ENVZ"/>
    <property type="match status" value="1"/>
</dbReference>
<evidence type="ECO:0000256" key="14">
    <source>
        <dbReference type="ARBA" id="ARBA00023136"/>
    </source>
</evidence>
<dbReference type="AlphaFoldDB" id="A0A0J1CIJ1"/>
<dbReference type="OrthoDB" id="9804645at2"/>
<dbReference type="Gene3D" id="1.10.287.130">
    <property type="match status" value="1"/>
</dbReference>
<dbReference type="Pfam" id="PF02518">
    <property type="entry name" value="HATPase_c"/>
    <property type="match status" value="1"/>
</dbReference>
<dbReference type="EMBL" id="AEJF01000251">
    <property type="protein sequence ID" value="KLU20482.1"/>
    <property type="molecule type" value="Genomic_DNA"/>
</dbReference>
<keyword evidence="12 15" id="KW-1133">Transmembrane helix</keyword>
<evidence type="ECO:0000256" key="1">
    <source>
        <dbReference type="ARBA" id="ARBA00000085"/>
    </source>
</evidence>
<dbReference type="PATRIC" id="fig|908627.4.peg.9190"/>
<evidence type="ECO:0000256" key="2">
    <source>
        <dbReference type="ARBA" id="ARBA00004429"/>
    </source>
</evidence>
<evidence type="ECO:0000256" key="15">
    <source>
        <dbReference type="SAM" id="Phobius"/>
    </source>
</evidence>
<evidence type="ECO:0000256" key="9">
    <source>
        <dbReference type="ARBA" id="ARBA00022741"/>
    </source>
</evidence>
<dbReference type="SMART" id="SM00387">
    <property type="entry name" value="HATPase_c"/>
    <property type="match status" value="1"/>
</dbReference>
<evidence type="ECO:0000259" key="16">
    <source>
        <dbReference type="PROSITE" id="PS50109"/>
    </source>
</evidence>
<reference evidence="18 19" key="1">
    <citation type="journal article" date="2015" name="Genome Announc.">
        <title>Draft Genome Sequence of Burkholderia sp. Strain PML1(12), an Ectomycorrhizosphere-Inhabiting Bacterium with Effective Mineral-Weathering Ability.</title>
        <authorList>
            <person name="Uroz S."/>
            <person name="Oger P."/>
        </authorList>
    </citation>
    <scope>NUCLEOTIDE SEQUENCE [LARGE SCALE GENOMIC DNA]</scope>
    <source>
        <strain evidence="19">PML1(12)</strain>
    </source>
</reference>
<dbReference type="CDD" id="cd00075">
    <property type="entry name" value="HATPase"/>
    <property type="match status" value="1"/>
</dbReference>
<feature type="transmembrane region" description="Helical" evidence="15">
    <location>
        <begin position="12"/>
        <end position="32"/>
    </location>
</feature>
<keyword evidence="13" id="KW-0902">Two-component regulatory system</keyword>
<keyword evidence="6" id="KW-0597">Phosphoprotein</keyword>
<accession>A0A0J1CIJ1</accession>
<dbReference type="InterPro" id="IPR036097">
    <property type="entry name" value="HisK_dim/P_sf"/>
</dbReference>
<evidence type="ECO:0000256" key="13">
    <source>
        <dbReference type="ARBA" id="ARBA00023012"/>
    </source>
</evidence>
<dbReference type="PRINTS" id="PR00344">
    <property type="entry name" value="BCTRLSENSOR"/>
</dbReference>
<dbReference type="InterPro" id="IPR005467">
    <property type="entry name" value="His_kinase_dom"/>
</dbReference>
<evidence type="ECO:0000313" key="18">
    <source>
        <dbReference type="EMBL" id="KLU20482.1"/>
    </source>
</evidence>
<dbReference type="InterPro" id="IPR003661">
    <property type="entry name" value="HisK_dim/P_dom"/>
</dbReference>
<protein>
    <recommendedName>
        <fullName evidence="3">histidine kinase</fullName>
        <ecNumber evidence="3">2.7.13.3</ecNumber>
    </recommendedName>
</protein>
<dbReference type="EC" id="2.7.13.3" evidence="3"/>
<dbReference type="InterPro" id="IPR036890">
    <property type="entry name" value="HATPase_C_sf"/>
</dbReference>
<comment type="catalytic activity">
    <reaction evidence="1">
        <text>ATP + protein L-histidine = ADP + protein N-phospho-L-histidine.</text>
        <dbReference type="EC" id="2.7.13.3"/>
    </reaction>
</comment>
<dbReference type="GO" id="GO:0005886">
    <property type="term" value="C:plasma membrane"/>
    <property type="evidence" value="ECO:0007669"/>
    <property type="project" value="UniProtKB-SubCell"/>
</dbReference>
<dbReference type="GO" id="GO:0005524">
    <property type="term" value="F:ATP binding"/>
    <property type="evidence" value="ECO:0007669"/>
    <property type="project" value="UniProtKB-KW"/>
</dbReference>
<evidence type="ECO:0000256" key="12">
    <source>
        <dbReference type="ARBA" id="ARBA00022989"/>
    </source>
</evidence>
<dbReference type="Pfam" id="PF00512">
    <property type="entry name" value="HisKA"/>
    <property type="match status" value="1"/>
</dbReference>
<dbReference type="SUPFAM" id="SSF47384">
    <property type="entry name" value="Homodimeric domain of signal transducing histidine kinase"/>
    <property type="match status" value="1"/>
</dbReference>
<keyword evidence="5" id="KW-0997">Cell inner membrane</keyword>